<evidence type="ECO:0000259" key="8">
    <source>
        <dbReference type="Pfam" id="PF02988"/>
    </source>
</evidence>
<evidence type="ECO:0000256" key="3">
    <source>
        <dbReference type="ARBA" id="ARBA00022525"/>
    </source>
</evidence>
<comment type="subcellular location">
    <subcellularLocation>
        <location evidence="1">Secreted</location>
    </subcellularLocation>
</comment>
<protein>
    <submittedName>
        <fullName evidence="9">A2 inhibitor and Ly6 PLAUR domain-containing protein-like</fullName>
    </submittedName>
</protein>
<evidence type="ECO:0000259" key="7">
    <source>
        <dbReference type="Pfam" id="PF00021"/>
    </source>
</evidence>
<dbReference type="SUPFAM" id="SSF57302">
    <property type="entry name" value="Snake toxin-like"/>
    <property type="match status" value="2"/>
</dbReference>
<dbReference type="InterPro" id="IPR050918">
    <property type="entry name" value="CNF-like_PLA2_Inhibitor"/>
</dbReference>
<evidence type="ECO:0000256" key="2">
    <source>
        <dbReference type="ARBA" id="ARBA00006570"/>
    </source>
</evidence>
<dbReference type="InterPro" id="IPR045860">
    <property type="entry name" value="Snake_toxin-like_sf"/>
</dbReference>
<evidence type="ECO:0000256" key="4">
    <source>
        <dbReference type="ARBA" id="ARBA00023005"/>
    </source>
</evidence>
<comment type="similarity">
    <text evidence="2">Belongs to the CNF-like-inhibitor family.</text>
</comment>
<feature type="chain" id="PRO_5041279380" evidence="6">
    <location>
        <begin position="20"/>
        <end position="228"/>
    </location>
</feature>
<dbReference type="GO" id="GO:0005576">
    <property type="term" value="C:extracellular region"/>
    <property type="evidence" value="ECO:0007669"/>
    <property type="project" value="UniProtKB-SubCell"/>
</dbReference>
<name>A0AA35KMX2_9SAUR</name>
<dbReference type="AlphaFoldDB" id="A0AA35KMX2"/>
<reference evidence="9" key="1">
    <citation type="submission" date="2022-12" db="EMBL/GenBank/DDBJ databases">
        <authorList>
            <person name="Alioto T."/>
            <person name="Alioto T."/>
            <person name="Gomez Garrido J."/>
        </authorList>
    </citation>
    <scope>NUCLEOTIDE SEQUENCE</scope>
</reference>
<dbReference type="PANTHER" id="PTHR20914">
    <property type="entry name" value="LY6/PLAUR DOMAIN-CONTAINING PROTEIN 8"/>
    <property type="match status" value="1"/>
</dbReference>
<dbReference type="InterPro" id="IPR004126">
    <property type="entry name" value="PLipase_A2_inh_N"/>
</dbReference>
<keyword evidence="5" id="KW-1015">Disulfide bond</keyword>
<organism evidence="9 10">
    <name type="scientific">Podarcis lilfordi</name>
    <name type="common">Lilford's wall lizard</name>
    <dbReference type="NCBI Taxonomy" id="74358"/>
    <lineage>
        <taxon>Eukaryota</taxon>
        <taxon>Metazoa</taxon>
        <taxon>Chordata</taxon>
        <taxon>Craniata</taxon>
        <taxon>Vertebrata</taxon>
        <taxon>Euteleostomi</taxon>
        <taxon>Lepidosauria</taxon>
        <taxon>Squamata</taxon>
        <taxon>Bifurcata</taxon>
        <taxon>Unidentata</taxon>
        <taxon>Episquamata</taxon>
        <taxon>Laterata</taxon>
        <taxon>Lacertibaenia</taxon>
        <taxon>Lacertidae</taxon>
        <taxon>Podarcis</taxon>
    </lineage>
</organism>
<dbReference type="CDD" id="cd23572">
    <property type="entry name" value="TFP_LU_ECD_PINLYP_rpt2"/>
    <property type="match status" value="1"/>
</dbReference>
<dbReference type="Pfam" id="PF02988">
    <property type="entry name" value="PLA2_inh"/>
    <property type="match status" value="1"/>
</dbReference>
<dbReference type="EMBL" id="OX395133">
    <property type="protein sequence ID" value="CAI5781110.1"/>
    <property type="molecule type" value="Genomic_DNA"/>
</dbReference>
<proteinExistence type="inferred from homology"/>
<accession>A0AA35KMX2</accession>
<dbReference type="Pfam" id="PF00021">
    <property type="entry name" value="UPAR_LY6"/>
    <property type="match status" value="1"/>
</dbReference>
<feature type="signal peptide" evidence="6">
    <location>
        <begin position="1"/>
        <end position="19"/>
    </location>
</feature>
<sequence>METPLPIFLLSVFITTGASLECEICEGLGHSCSGPTNRCPPGFDRCAVMLSETTVGTKLKAIVKSCVPSSACNNGVTVLNMGQTGRVVTQVFCCVGDECRTMTPTLTPAKPKPNGKVCPACYALHSLECEEEEEVKCSGDENYCLALSGTTTAGALVVTTIMKGCTNSATCQELNEHSGSFSGISVVALSNCKPANSSGGHGIIPESFGLFFATLAGLLSVMHLPRWG</sequence>
<dbReference type="GO" id="GO:0019834">
    <property type="term" value="F:phospholipase A2 inhibitor activity"/>
    <property type="evidence" value="ECO:0007669"/>
    <property type="project" value="UniProtKB-KW"/>
</dbReference>
<keyword evidence="10" id="KW-1185">Reference proteome</keyword>
<evidence type="ECO:0000256" key="5">
    <source>
        <dbReference type="ARBA" id="ARBA00023157"/>
    </source>
</evidence>
<evidence type="ECO:0000313" key="10">
    <source>
        <dbReference type="Proteomes" id="UP001178461"/>
    </source>
</evidence>
<evidence type="ECO:0000256" key="1">
    <source>
        <dbReference type="ARBA" id="ARBA00004613"/>
    </source>
</evidence>
<dbReference type="CDD" id="cd23588">
    <property type="entry name" value="TFP_LU_ECD_PLIG"/>
    <property type="match status" value="1"/>
</dbReference>
<dbReference type="Gene3D" id="2.10.60.10">
    <property type="entry name" value="CD59"/>
    <property type="match status" value="2"/>
</dbReference>
<evidence type="ECO:0000256" key="6">
    <source>
        <dbReference type="SAM" id="SignalP"/>
    </source>
</evidence>
<feature type="domain" description="UPAR/Ly6" evidence="7">
    <location>
        <begin position="117"/>
        <end position="181"/>
    </location>
</feature>
<dbReference type="PANTHER" id="PTHR20914:SF30">
    <property type="entry name" value="LY6_PLAUR DOMAIN CONTAINING 9"/>
    <property type="match status" value="1"/>
</dbReference>
<feature type="domain" description="Phospholipase A2 inhibitor N-terminal" evidence="8">
    <location>
        <begin position="21"/>
        <end position="101"/>
    </location>
</feature>
<evidence type="ECO:0000313" key="9">
    <source>
        <dbReference type="EMBL" id="CAI5781110.1"/>
    </source>
</evidence>
<keyword evidence="3" id="KW-0964">Secreted</keyword>
<keyword evidence="6" id="KW-0732">Signal</keyword>
<keyword evidence="4" id="KW-0593">Phospholipase A2 inhibitor</keyword>
<dbReference type="InterPro" id="IPR016054">
    <property type="entry name" value="LY6_UPA_recep-like"/>
</dbReference>
<dbReference type="Proteomes" id="UP001178461">
    <property type="component" value="Chromosome 8"/>
</dbReference>
<gene>
    <name evidence="9" type="ORF">PODLI_1B002032</name>
</gene>